<evidence type="ECO:0000313" key="2">
    <source>
        <dbReference type="Proteomes" id="UP001138997"/>
    </source>
</evidence>
<accession>A0A9X1NDA3</accession>
<protein>
    <recommendedName>
        <fullName evidence="3">MarR family transcriptional regulator</fullName>
    </recommendedName>
</protein>
<dbReference type="AlphaFoldDB" id="A0A9X1NDA3"/>
<dbReference type="SUPFAM" id="SSF46785">
    <property type="entry name" value="Winged helix' DNA-binding domain"/>
    <property type="match status" value="1"/>
</dbReference>
<proteinExistence type="predicted"/>
<dbReference type="EMBL" id="JAJOMB010000009">
    <property type="protein sequence ID" value="MCD5312862.1"/>
    <property type="molecule type" value="Genomic_DNA"/>
</dbReference>
<keyword evidence="2" id="KW-1185">Reference proteome</keyword>
<organism evidence="1 2">
    <name type="scientific">Kineosporia babensis</name>
    <dbReference type="NCBI Taxonomy" id="499548"/>
    <lineage>
        <taxon>Bacteria</taxon>
        <taxon>Bacillati</taxon>
        <taxon>Actinomycetota</taxon>
        <taxon>Actinomycetes</taxon>
        <taxon>Kineosporiales</taxon>
        <taxon>Kineosporiaceae</taxon>
        <taxon>Kineosporia</taxon>
    </lineage>
</organism>
<dbReference type="Gene3D" id="1.10.10.10">
    <property type="entry name" value="Winged helix-like DNA-binding domain superfamily/Winged helix DNA-binding domain"/>
    <property type="match status" value="1"/>
</dbReference>
<dbReference type="RefSeq" id="WP_231443520.1">
    <property type="nucleotide sequence ID" value="NZ_JAJOMB010000009.1"/>
</dbReference>
<dbReference type="InterPro" id="IPR036388">
    <property type="entry name" value="WH-like_DNA-bd_sf"/>
</dbReference>
<evidence type="ECO:0000313" key="1">
    <source>
        <dbReference type="EMBL" id="MCD5312862.1"/>
    </source>
</evidence>
<name>A0A9X1NDA3_9ACTN</name>
<comment type="caution">
    <text evidence="1">The sequence shown here is derived from an EMBL/GenBank/DDBJ whole genome shotgun (WGS) entry which is preliminary data.</text>
</comment>
<evidence type="ECO:0008006" key="3">
    <source>
        <dbReference type="Google" id="ProtNLM"/>
    </source>
</evidence>
<sequence>MLASALWSDMDARLQQLCLDNLLPGAHFGCMMTTTGRGGLPPIGWAARRLDGLIDEQFQRTVAQFGLDRRRWQILNVLAARPASRAQVEAELAPFLTMGESLAEVIDSLAGLVEVGEVLTLTTLGQARLEEAGRAVVLTRGLLVQGLAEGEYEQAVATLLKMIRNLETG</sequence>
<gene>
    <name evidence="1" type="ORF">LR394_18295</name>
</gene>
<dbReference type="InterPro" id="IPR036390">
    <property type="entry name" value="WH_DNA-bd_sf"/>
</dbReference>
<reference evidence="1" key="1">
    <citation type="submission" date="2021-11" db="EMBL/GenBank/DDBJ databases">
        <title>Streptomyces corallinus and Kineosporia corallina sp. nov., two new coral-derived marine actinobacteria.</title>
        <authorList>
            <person name="Buangrab K."/>
            <person name="Sutthacheep M."/>
            <person name="Yeemin T."/>
            <person name="Harunari E."/>
            <person name="Igarashi Y."/>
            <person name="Sripreechasak P."/>
            <person name="Kanchanasin P."/>
            <person name="Tanasupawat S."/>
            <person name="Phongsopitanun W."/>
        </authorList>
    </citation>
    <scope>NUCLEOTIDE SEQUENCE</scope>
    <source>
        <strain evidence="1">JCM 31032</strain>
    </source>
</reference>
<dbReference type="Proteomes" id="UP001138997">
    <property type="component" value="Unassembled WGS sequence"/>
</dbReference>